<feature type="chain" id="PRO_5026290934" evidence="1">
    <location>
        <begin position="20"/>
        <end position="138"/>
    </location>
</feature>
<gene>
    <name evidence="2" type="ORF">AN695_0227200</name>
</gene>
<dbReference type="Proteomes" id="UP000050489">
    <property type="component" value="Unassembled WGS sequence"/>
</dbReference>
<sequence>MRKILGLLLLSLAPQVSHADTAPFTLSQICLAGVATFYGRSIDIMKAQVLPEGEIRVTYNRPEDGRPFSFKCRNHPKSNYRLNLLDESLNGARWYGEDMADKQTFYTVKDNILIIRTVGNGVQLAEDFYRPSNFPPSK</sequence>
<dbReference type="EMBL" id="LJEX02000018">
    <property type="protein sequence ID" value="OCO90287.1"/>
    <property type="molecule type" value="Genomic_DNA"/>
</dbReference>
<organism evidence="2 3">
    <name type="scientific">Serratia marcescens</name>
    <dbReference type="NCBI Taxonomy" id="615"/>
    <lineage>
        <taxon>Bacteria</taxon>
        <taxon>Pseudomonadati</taxon>
        <taxon>Pseudomonadota</taxon>
        <taxon>Gammaproteobacteria</taxon>
        <taxon>Enterobacterales</taxon>
        <taxon>Yersiniaceae</taxon>
        <taxon>Serratia</taxon>
    </lineage>
</organism>
<feature type="signal peptide" evidence="1">
    <location>
        <begin position="1"/>
        <end position="19"/>
    </location>
</feature>
<name>A0A2F0Q1T0_SERMA</name>
<proteinExistence type="predicted"/>
<reference evidence="3" key="1">
    <citation type="submission" date="2016-04" db="EMBL/GenBank/DDBJ databases">
        <authorList>
            <person name="Osei Sekyere J."/>
            <person name="Sivertsen A."/>
            <person name="Pedersen A.T."/>
            <person name="Sundsfjord A."/>
        </authorList>
    </citation>
    <scope>NUCLEOTIDE SEQUENCE [LARGE SCALE GENOMIC DNA]</scope>
    <source>
        <strain evidence="3">945174350</strain>
    </source>
</reference>
<dbReference type="AlphaFoldDB" id="A0A2F0Q1T0"/>
<keyword evidence="1" id="KW-0732">Signal</keyword>
<comment type="caution">
    <text evidence="2">The sequence shown here is derived from an EMBL/GenBank/DDBJ whole genome shotgun (WGS) entry which is preliminary data.</text>
</comment>
<dbReference type="RefSeq" id="WP_004181739.1">
    <property type="nucleotide sequence ID" value="NZ_LJEV02000130.1"/>
</dbReference>
<accession>A0A2F0Q1T0</accession>
<evidence type="ECO:0000313" key="3">
    <source>
        <dbReference type="Proteomes" id="UP000050489"/>
    </source>
</evidence>
<protein>
    <submittedName>
        <fullName evidence="2">Uncharacterized protein</fullName>
    </submittedName>
</protein>
<evidence type="ECO:0000313" key="2">
    <source>
        <dbReference type="EMBL" id="OCO90287.1"/>
    </source>
</evidence>
<evidence type="ECO:0000256" key="1">
    <source>
        <dbReference type="SAM" id="SignalP"/>
    </source>
</evidence>